<evidence type="ECO:0000313" key="4">
    <source>
        <dbReference type="EMBL" id="CAL4065945.1"/>
    </source>
</evidence>
<dbReference type="Proteomes" id="UP001497623">
    <property type="component" value="Unassembled WGS sequence"/>
</dbReference>
<dbReference type="Pfam" id="PF23354">
    <property type="entry name" value="TPR_NUP160_120_M"/>
    <property type="match status" value="1"/>
</dbReference>
<dbReference type="PANTHER" id="PTHR21286:SF0">
    <property type="entry name" value="NUCLEAR PORE COMPLEX PROTEIN NUP160"/>
    <property type="match status" value="1"/>
</dbReference>
<sequence>MASVNSGYINIKQMHIDNCDGKHVNLNIFIYISTARNVENVEERMPQLPGTGTSVSQAAGESESESVDASPDNRDLYLVELCTRDRNVRTNVEKSKQKYRKIERIKSLTLLEAEIWKLQKEIFDIIRNRDIESQHAPNLCDVECTKPYKICTICWILFGRPQARGAQVGQKAVGLVGVGGLGLVGVVRKQCVSWMRPMDALEVLALAPLGSSTLTHLAQQPILSEDGAVMTAAVGLAGPLRCIRQALAPEVAAAFTLDLLHLEPPDQVAGAIVMSLLSDGEIWADGGSLSSTLGQQLASIAGGLVPGIRAYLDALQIDRGMPDALSMNGASNPGIPDWVSLSLGGQVGSSIIGAVVAQFARVRLELCRDLLLLQHIALQLGTQCRLTPENSAQLRSTLVPKTSMLTQAYFALLHIATTPAVRPASHTLEVSRRQLAALSLEDSPSLPPGIPGGRPQLVLELLVAGSSGSNIRALVASCLEGDNIPQSWAALLPPLAATVAQFAWPISHCLALPEFLVWCGQHGAVQEYVRLLQPWCEWNSCSRKFLLAVALLNQGEPDKAARLFLQAIEGVTTEDFLGVKVKGIGS</sequence>
<dbReference type="GO" id="GO:0017056">
    <property type="term" value="F:structural constituent of nuclear pore"/>
    <property type="evidence" value="ECO:0007669"/>
    <property type="project" value="TreeGrafter"/>
</dbReference>
<comment type="caution">
    <text evidence="4">The sequence shown here is derived from an EMBL/GenBank/DDBJ whole genome shotgun (WGS) entry which is preliminary data.</text>
</comment>
<dbReference type="InterPro" id="IPR056547">
    <property type="entry name" value="NUP160_helical"/>
</dbReference>
<dbReference type="PANTHER" id="PTHR21286">
    <property type="entry name" value="NUCLEAR PORE COMPLEX PROTEIN NUP160"/>
    <property type="match status" value="1"/>
</dbReference>
<organism evidence="4 5">
    <name type="scientific">Meganyctiphanes norvegica</name>
    <name type="common">Northern krill</name>
    <name type="synonym">Thysanopoda norvegica</name>
    <dbReference type="NCBI Taxonomy" id="48144"/>
    <lineage>
        <taxon>Eukaryota</taxon>
        <taxon>Metazoa</taxon>
        <taxon>Ecdysozoa</taxon>
        <taxon>Arthropoda</taxon>
        <taxon>Crustacea</taxon>
        <taxon>Multicrustacea</taxon>
        <taxon>Malacostraca</taxon>
        <taxon>Eumalacostraca</taxon>
        <taxon>Eucarida</taxon>
        <taxon>Euphausiacea</taxon>
        <taxon>Euphausiidae</taxon>
        <taxon>Meganyctiphanes</taxon>
    </lineage>
</organism>
<protein>
    <submittedName>
        <fullName evidence="4">Uncharacterized protein</fullName>
    </submittedName>
</protein>
<feature type="non-terminal residue" evidence="4">
    <location>
        <position position="586"/>
    </location>
</feature>
<proteinExistence type="predicted"/>
<evidence type="ECO:0000259" key="2">
    <source>
        <dbReference type="Pfam" id="PF23345"/>
    </source>
</evidence>
<reference evidence="4 5" key="1">
    <citation type="submission" date="2024-05" db="EMBL/GenBank/DDBJ databases">
        <authorList>
            <person name="Wallberg A."/>
        </authorList>
    </citation>
    <scope>NUCLEOTIDE SEQUENCE [LARGE SCALE GENOMIC DNA]</scope>
</reference>
<evidence type="ECO:0000256" key="1">
    <source>
        <dbReference type="SAM" id="MobiDB-lite"/>
    </source>
</evidence>
<keyword evidence="5" id="KW-1185">Reference proteome</keyword>
<dbReference type="InterPro" id="IPR056535">
    <property type="entry name" value="TPR_NUP160_M"/>
</dbReference>
<evidence type="ECO:0000259" key="3">
    <source>
        <dbReference type="Pfam" id="PF23354"/>
    </source>
</evidence>
<dbReference type="Pfam" id="PF23345">
    <property type="entry name" value="NUP160_helical"/>
    <property type="match status" value="1"/>
</dbReference>
<feature type="domain" description="NUP160 middle TPR" evidence="3">
    <location>
        <begin position="504"/>
        <end position="581"/>
    </location>
</feature>
<feature type="compositionally biased region" description="Polar residues" evidence="1">
    <location>
        <begin position="50"/>
        <end position="59"/>
    </location>
</feature>
<dbReference type="AlphaFoldDB" id="A0AAV2PWI1"/>
<evidence type="ECO:0000313" key="5">
    <source>
        <dbReference type="Proteomes" id="UP001497623"/>
    </source>
</evidence>
<dbReference type="GO" id="GO:0005643">
    <property type="term" value="C:nuclear pore"/>
    <property type="evidence" value="ECO:0007669"/>
    <property type="project" value="TreeGrafter"/>
</dbReference>
<dbReference type="InterPro" id="IPR021717">
    <property type="entry name" value="Nucleoporin_Nup160"/>
</dbReference>
<dbReference type="EMBL" id="CAXKWB010001973">
    <property type="protein sequence ID" value="CAL4065945.1"/>
    <property type="molecule type" value="Genomic_DNA"/>
</dbReference>
<name>A0AAV2PWI1_MEGNR</name>
<feature type="region of interest" description="Disordered" evidence="1">
    <location>
        <begin position="46"/>
        <end position="70"/>
    </location>
</feature>
<feature type="domain" description="NUP160 helical" evidence="2">
    <location>
        <begin position="228"/>
        <end position="461"/>
    </location>
</feature>
<accession>A0AAV2PWI1</accession>
<gene>
    <name evidence="4" type="ORF">MNOR_LOCUS5192</name>
</gene>